<dbReference type="InterPro" id="IPR007808">
    <property type="entry name" value="Elf1"/>
</dbReference>
<sequence>MLAFHLNRQILQLASFSGGPLHLYAYLTESPAVIPVLRVRIEVLLFLLIERERESAESSEAIILLSLGSRRTILGFLKETLRVEKMGKRKTRPKVVPKKPQPKLDVSFTCPFCNHDKSIDCSMDMKLKTGEAYCRACKAIYITSINHLTEPIDIYSEWLDECERVNGSEDNSRKRPRIA</sequence>
<dbReference type="OrthoDB" id="637156at2759"/>
<evidence type="ECO:0000313" key="12">
    <source>
        <dbReference type="Proteomes" id="UP000228380"/>
    </source>
</evidence>
<accession>A0A8B8IZH0</accession>
<evidence type="ECO:0000256" key="3">
    <source>
        <dbReference type="ARBA" id="ARBA00009730"/>
    </source>
</evidence>
<comment type="similarity">
    <text evidence="3 11">Belongs to the ELOF1 family.</text>
</comment>
<comment type="subcellular location">
    <subcellularLocation>
        <location evidence="2 11">Nucleus</location>
    </subcellularLocation>
</comment>
<dbReference type="SUPFAM" id="SSF57783">
    <property type="entry name" value="Zinc beta-ribbon"/>
    <property type="match status" value="1"/>
</dbReference>
<dbReference type="RefSeq" id="XP_026656326.2">
    <property type="nucleotide sequence ID" value="XM_026800525.2"/>
</dbReference>
<dbReference type="PANTHER" id="PTHR20934">
    <property type="entry name" value="TRANSCRIPTION ELONGATION FACTOR 1 HOMOLOG"/>
    <property type="match status" value="1"/>
</dbReference>
<dbReference type="Gene3D" id="2.20.25.190">
    <property type="match status" value="1"/>
</dbReference>
<dbReference type="GeneID" id="103724380"/>
<evidence type="ECO:0000256" key="4">
    <source>
        <dbReference type="ARBA" id="ARBA00014973"/>
    </source>
</evidence>
<comment type="function">
    <text evidence="1 11">Transcription elongation factor implicated in the maintenance of proper chromatin structure in actively transcribed regions.</text>
</comment>
<dbReference type="Pfam" id="PF05129">
    <property type="entry name" value="Zn_ribbon_Elf1"/>
    <property type="match status" value="1"/>
</dbReference>
<organism evidence="12 13">
    <name type="scientific">Phoenix dactylifera</name>
    <name type="common">Date palm</name>
    <dbReference type="NCBI Taxonomy" id="42345"/>
    <lineage>
        <taxon>Eukaryota</taxon>
        <taxon>Viridiplantae</taxon>
        <taxon>Streptophyta</taxon>
        <taxon>Embryophyta</taxon>
        <taxon>Tracheophyta</taxon>
        <taxon>Spermatophyta</taxon>
        <taxon>Magnoliopsida</taxon>
        <taxon>Liliopsida</taxon>
        <taxon>Arecaceae</taxon>
        <taxon>Coryphoideae</taxon>
        <taxon>Phoeniceae</taxon>
        <taxon>Phoenix</taxon>
    </lineage>
</organism>
<keyword evidence="7 11" id="KW-0862">Zinc</keyword>
<dbReference type="AlphaFoldDB" id="A0A8B8IZH0"/>
<evidence type="ECO:0000313" key="13">
    <source>
        <dbReference type="RefSeq" id="XP_026656326.2"/>
    </source>
</evidence>
<keyword evidence="6 11" id="KW-0863">Zinc-finger</keyword>
<keyword evidence="8 11" id="KW-0805">Transcription regulation</keyword>
<evidence type="ECO:0000256" key="7">
    <source>
        <dbReference type="ARBA" id="ARBA00022833"/>
    </source>
</evidence>
<evidence type="ECO:0000256" key="11">
    <source>
        <dbReference type="RuleBase" id="RU364033"/>
    </source>
</evidence>
<name>A0A8B8IZH0_PHODC</name>
<evidence type="ECO:0000256" key="8">
    <source>
        <dbReference type="ARBA" id="ARBA00023015"/>
    </source>
</evidence>
<dbReference type="GO" id="GO:0008023">
    <property type="term" value="C:transcription elongation factor complex"/>
    <property type="evidence" value="ECO:0007669"/>
    <property type="project" value="TreeGrafter"/>
</dbReference>
<dbReference type="Proteomes" id="UP000228380">
    <property type="component" value="Chromosome 2"/>
</dbReference>
<dbReference type="InterPro" id="IPR038567">
    <property type="entry name" value="T_Elf1_sf"/>
</dbReference>
<dbReference type="GO" id="GO:0006368">
    <property type="term" value="P:transcription elongation by RNA polymerase II"/>
    <property type="evidence" value="ECO:0007669"/>
    <property type="project" value="TreeGrafter"/>
</dbReference>
<keyword evidence="10 11" id="KW-0539">Nucleus</keyword>
<evidence type="ECO:0000256" key="2">
    <source>
        <dbReference type="ARBA" id="ARBA00004123"/>
    </source>
</evidence>
<keyword evidence="5 11" id="KW-0479">Metal-binding</keyword>
<protein>
    <recommendedName>
        <fullName evidence="4 11">Transcription elongation factor 1 homolog</fullName>
    </recommendedName>
</protein>
<proteinExistence type="inferred from homology"/>
<reference evidence="13" key="2">
    <citation type="submission" date="2025-08" db="UniProtKB">
        <authorList>
            <consortium name="RefSeq"/>
        </authorList>
    </citation>
    <scope>IDENTIFICATION</scope>
    <source>
        <tissue evidence="13">Young leaves</tissue>
    </source>
</reference>
<reference evidence="12" key="1">
    <citation type="journal article" date="2019" name="Nat. Commun.">
        <title>Genome-wide association mapping of date palm fruit traits.</title>
        <authorList>
            <person name="Hazzouri K.M."/>
            <person name="Gros-Balthazard M."/>
            <person name="Flowers J.M."/>
            <person name="Copetti D."/>
            <person name="Lemansour A."/>
            <person name="Lebrun M."/>
            <person name="Masmoudi K."/>
            <person name="Ferrand S."/>
            <person name="Dhar M.I."/>
            <person name="Fresquez Z.A."/>
            <person name="Rosas U."/>
            <person name="Zhang J."/>
            <person name="Talag J."/>
            <person name="Lee S."/>
            <person name="Kudrna D."/>
            <person name="Powell R.F."/>
            <person name="Leitch I.J."/>
            <person name="Krueger R.R."/>
            <person name="Wing R.A."/>
            <person name="Amiri K.M.A."/>
            <person name="Purugganan M.D."/>
        </authorList>
    </citation>
    <scope>NUCLEOTIDE SEQUENCE [LARGE SCALE GENOMIC DNA]</scope>
    <source>
        <strain evidence="12">cv. Khalas</strain>
    </source>
</reference>
<evidence type="ECO:0000256" key="10">
    <source>
        <dbReference type="ARBA" id="ARBA00023242"/>
    </source>
</evidence>
<evidence type="ECO:0000256" key="6">
    <source>
        <dbReference type="ARBA" id="ARBA00022771"/>
    </source>
</evidence>
<dbReference type="GO" id="GO:0000993">
    <property type="term" value="F:RNA polymerase II complex binding"/>
    <property type="evidence" value="ECO:0007669"/>
    <property type="project" value="TreeGrafter"/>
</dbReference>
<evidence type="ECO:0000256" key="9">
    <source>
        <dbReference type="ARBA" id="ARBA00023163"/>
    </source>
</evidence>
<keyword evidence="12" id="KW-1185">Reference proteome</keyword>
<gene>
    <name evidence="13" type="primary">LOC103724380</name>
</gene>
<dbReference type="FunFam" id="2.20.25.190:FF:000001">
    <property type="entry name" value="Transcription elongation factor 1 homolog"/>
    <property type="match status" value="1"/>
</dbReference>
<dbReference type="GO" id="GO:0008270">
    <property type="term" value="F:zinc ion binding"/>
    <property type="evidence" value="ECO:0007669"/>
    <property type="project" value="UniProtKB-KW"/>
</dbReference>
<dbReference type="PANTHER" id="PTHR20934:SF21">
    <property type="entry name" value="TRANSCRIPTION ELONGATION FACTOR 1 HOMOLOG"/>
    <property type="match status" value="1"/>
</dbReference>
<evidence type="ECO:0000256" key="5">
    <source>
        <dbReference type="ARBA" id="ARBA00022723"/>
    </source>
</evidence>
<keyword evidence="9 11" id="KW-0804">Transcription</keyword>
<evidence type="ECO:0000256" key="1">
    <source>
        <dbReference type="ARBA" id="ARBA00003357"/>
    </source>
</evidence>